<dbReference type="EMBL" id="QGMY01000015">
    <property type="protein sequence ID" value="PWR70269.1"/>
    <property type="molecule type" value="Genomic_DNA"/>
</dbReference>
<evidence type="ECO:0000313" key="2">
    <source>
        <dbReference type="Proteomes" id="UP000245657"/>
    </source>
</evidence>
<organism evidence="1 2">
    <name type="scientific">Methanospirillum lacunae</name>
    <dbReference type="NCBI Taxonomy" id="668570"/>
    <lineage>
        <taxon>Archaea</taxon>
        <taxon>Methanobacteriati</taxon>
        <taxon>Methanobacteriota</taxon>
        <taxon>Stenosarchaea group</taxon>
        <taxon>Methanomicrobia</taxon>
        <taxon>Methanomicrobiales</taxon>
        <taxon>Methanospirillaceae</taxon>
        <taxon>Methanospirillum</taxon>
    </lineage>
</organism>
<dbReference type="GeneID" id="97548982"/>
<dbReference type="Proteomes" id="UP000245657">
    <property type="component" value="Unassembled WGS sequence"/>
</dbReference>
<name>A0A2V2MS92_9EURY</name>
<evidence type="ECO:0000313" key="1">
    <source>
        <dbReference type="EMBL" id="PWR70269.1"/>
    </source>
</evidence>
<proteinExistence type="predicted"/>
<dbReference type="AlphaFoldDB" id="A0A2V2MS92"/>
<accession>A0A2V2MS92</accession>
<keyword evidence="2" id="KW-1185">Reference proteome</keyword>
<gene>
    <name evidence="1" type="ORF">DK846_15245</name>
</gene>
<sequence>MRWNYLATGSVLLILASLTGAECLGTTISTDGTVHLFGSGEDGNGSFVSRVMTVGSSELSRIITGEDSGTLMSVHGTGPVLFSDYTTKDRVSPPPLACVFLVDRDSSERRSHMSASGILERGSYTMSRESEPDLLGESLINGSGFILLESGIEGNMTSGSEDFVSGNMTVHDTVRL</sequence>
<comment type="caution">
    <text evidence="1">The sequence shown here is derived from an EMBL/GenBank/DDBJ whole genome shotgun (WGS) entry which is preliminary data.</text>
</comment>
<dbReference type="RefSeq" id="WP_109969863.1">
    <property type="nucleotide sequence ID" value="NZ_CP176093.1"/>
</dbReference>
<reference evidence="1 2" key="1">
    <citation type="submission" date="2018-05" db="EMBL/GenBank/DDBJ databases">
        <title>Draft genome of Methanospirillum lacunae Ki8-1.</title>
        <authorList>
            <person name="Dueholm M.S."/>
            <person name="Nielsen P.H."/>
            <person name="Bakmann L.F."/>
            <person name="Otzen D.E."/>
        </authorList>
    </citation>
    <scope>NUCLEOTIDE SEQUENCE [LARGE SCALE GENOMIC DNA]</scope>
    <source>
        <strain evidence="1 2">Ki8-1</strain>
    </source>
</reference>
<protein>
    <submittedName>
        <fullName evidence="1">Uncharacterized protein</fullName>
    </submittedName>
</protein>